<dbReference type="NCBIfam" id="TIGR00420">
    <property type="entry name" value="trmU"/>
    <property type="match status" value="1"/>
</dbReference>
<dbReference type="AlphaFoldDB" id="X1S6N8"/>
<keyword evidence="6" id="KW-0694">RNA-binding</keyword>
<name>X1S6N8_9ZZZZ</name>
<dbReference type="Gene3D" id="3.40.50.620">
    <property type="entry name" value="HUPs"/>
    <property type="match status" value="1"/>
</dbReference>
<dbReference type="GO" id="GO:0005524">
    <property type="term" value="F:ATP binding"/>
    <property type="evidence" value="ECO:0007669"/>
    <property type="project" value="UniProtKB-KW"/>
</dbReference>
<evidence type="ECO:0000256" key="7">
    <source>
        <dbReference type="ARBA" id="ARBA00023157"/>
    </source>
</evidence>
<dbReference type="Pfam" id="PF20259">
    <property type="entry name" value="tRNA_Me_trans_M"/>
    <property type="match status" value="1"/>
</dbReference>
<keyword evidence="2" id="KW-0808">Transferase</keyword>
<evidence type="ECO:0000256" key="1">
    <source>
        <dbReference type="ARBA" id="ARBA00022555"/>
    </source>
</evidence>
<dbReference type="NCBIfam" id="NF001138">
    <property type="entry name" value="PRK00143.1"/>
    <property type="match status" value="1"/>
</dbReference>
<dbReference type="InterPro" id="IPR046884">
    <property type="entry name" value="MnmA-like_central"/>
</dbReference>
<dbReference type="Pfam" id="PF03054">
    <property type="entry name" value="tRNA_Me_trans"/>
    <property type="match status" value="1"/>
</dbReference>
<evidence type="ECO:0000259" key="8">
    <source>
        <dbReference type="Pfam" id="PF20259"/>
    </source>
</evidence>
<dbReference type="InterPro" id="IPR004506">
    <property type="entry name" value="MnmA-like"/>
</dbReference>
<keyword evidence="3" id="KW-0819">tRNA processing</keyword>
<keyword evidence="5" id="KW-0067">ATP-binding</keyword>
<dbReference type="SUPFAM" id="SSF52402">
    <property type="entry name" value="Adenine nucleotide alpha hydrolases-like"/>
    <property type="match status" value="1"/>
</dbReference>
<dbReference type="Gene3D" id="2.30.30.280">
    <property type="entry name" value="Adenine nucleotide alpha hydrolases-like domains"/>
    <property type="match status" value="1"/>
</dbReference>
<organism evidence="9">
    <name type="scientific">marine sediment metagenome</name>
    <dbReference type="NCBI Taxonomy" id="412755"/>
    <lineage>
        <taxon>unclassified sequences</taxon>
        <taxon>metagenomes</taxon>
        <taxon>ecological metagenomes</taxon>
    </lineage>
</organism>
<dbReference type="InterPro" id="IPR014729">
    <property type="entry name" value="Rossmann-like_a/b/a_fold"/>
</dbReference>
<dbReference type="GO" id="GO:0002143">
    <property type="term" value="P:tRNA wobble position uridine thiolation"/>
    <property type="evidence" value="ECO:0007669"/>
    <property type="project" value="TreeGrafter"/>
</dbReference>
<comment type="caution">
    <text evidence="9">The sequence shown here is derived from an EMBL/GenBank/DDBJ whole genome shotgun (WGS) entry which is preliminary data.</text>
</comment>
<keyword evidence="1" id="KW-0820">tRNA-binding</keyword>
<gene>
    <name evidence="9" type="ORF">S12H4_39792</name>
</gene>
<dbReference type="EMBL" id="BARW01024087">
    <property type="protein sequence ID" value="GAI88717.1"/>
    <property type="molecule type" value="Genomic_DNA"/>
</dbReference>
<feature type="non-terminal residue" evidence="9">
    <location>
        <position position="250"/>
    </location>
</feature>
<evidence type="ECO:0000313" key="9">
    <source>
        <dbReference type="EMBL" id="GAI88717.1"/>
    </source>
</evidence>
<feature type="domain" description="tRNA-specific 2-thiouridylase MnmA-like central" evidence="8">
    <location>
        <begin position="207"/>
        <end position="250"/>
    </location>
</feature>
<dbReference type="PANTHER" id="PTHR11933">
    <property type="entry name" value="TRNA 5-METHYLAMINOMETHYL-2-THIOURIDYLATE -METHYLTRANSFERASE"/>
    <property type="match status" value="1"/>
</dbReference>
<accession>X1S6N8</accession>
<keyword evidence="4" id="KW-0547">Nucleotide-binding</keyword>
<evidence type="ECO:0000256" key="5">
    <source>
        <dbReference type="ARBA" id="ARBA00022840"/>
    </source>
</evidence>
<evidence type="ECO:0000256" key="4">
    <source>
        <dbReference type="ARBA" id="ARBA00022741"/>
    </source>
</evidence>
<sequence>MNIKKVLIGISGGIDSSTAAAILMKKGYTVEGLYIINGFPNRGEADAEFVAAQLKIPLHKIDLKDEFKREVVDYFVAEYMDGRTPNPCIVCNKKIKFKYLLKKAREWGFDYIATGHYARIEHDARENRFRLLKGIDRNKDQSYFLFFLSQGELAKILFPNGDKTKEDIKMMASKIGLESLAAKESQEICFVPDNNYREFVRKNIKAVSYSPGNIVDRKGDILGRHSGIYSYTIGQRRGLNISSTHPYYVL</sequence>
<dbReference type="GO" id="GO:0000049">
    <property type="term" value="F:tRNA binding"/>
    <property type="evidence" value="ECO:0007669"/>
    <property type="project" value="UniProtKB-KW"/>
</dbReference>
<evidence type="ECO:0000256" key="3">
    <source>
        <dbReference type="ARBA" id="ARBA00022694"/>
    </source>
</evidence>
<evidence type="ECO:0000256" key="6">
    <source>
        <dbReference type="ARBA" id="ARBA00022884"/>
    </source>
</evidence>
<dbReference type="PANTHER" id="PTHR11933:SF5">
    <property type="entry name" value="MITOCHONDRIAL TRNA-SPECIFIC 2-THIOURIDYLASE 1"/>
    <property type="match status" value="1"/>
</dbReference>
<dbReference type="InterPro" id="IPR023382">
    <property type="entry name" value="MnmA-like_central_sf"/>
</dbReference>
<keyword evidence="7" id="KW-1015">Disulfide bond</keyword>
<dbReference type="GO" id="GO:0016783">
    <property type="term" value="F:sulfurtransferase activity"/>
    <property type="evidence" value="ECO:0007669"/>
    <property type="project" value="InterPro"/>
</dbReference>
<evidence type="ECO:0000256" key="2">
    <source>
        <dbReference type="ARBA" id="ARBA00022679"/>
    </source>
</evidence>
<reference evidence="9" key="1">
    <citation type="journal article" date="2014" name="Front. Microbiol.">
        <title>High frequency of phylogenetically diverse reductive dehalogenase-homologous genes in deep subseafloor sedimentary metagenomes.</title>
        <authorList>
            <person name="Kawai M."/>
            <person name="Futagami T."/>
            <person name="Toyoda A."/>
            <person name="Takaki Y."/>
            <person name="Nishi S."/>
            <person name="Hori S."/>
            <person name="Arai W."/>
            <person name="Tsubouchi T."/>
            <person name="Morono Y."/>
            <person name="Uchiyama I."/>
            <person name="Ito T."/>
            <person name="Fujiyama A."/>
            <person name="Inagaki F."/>
            <person name="Takami H."/>
        </authorList>
    </citation>
    <scope>NUCLEOTIDE SEQUENCE</scope>
    <source>
        <strain evidence="9">Expedition CK06-06</strain>
    </source>
</reference>
<protein>
    <recommendedName>
        <fullName evidence="8">tRNA-specific 2-thiouridylase MnmA-like central domain-containing protein</fullName>
    </recommendedName>
</protein>
<proteinExistence type="predicted"/>
<dbReference type="CDD" id="cd01998">
    <property type="entry name" value="MnmA_TRMU-like"/>
    <property type="match status" value="1"/>
</dbReference>